<keyword evidence="3" id="KW-0732">Signal</keyword>
<evidence type="ECO:0000313" key="5">
    <source>
        <dbReference type="EMBL" id="MBC1563597.1"/>
    </source>
</evidence>
<feature type="domain" description="Pesticidal crystal protein Cry22Aa Ig-like" evidence="4">
    <location>
        <begin position="432"/>
        <end position="495"/>
    </location>
</feature>
<dbReference type="AlphaFoldDB" id="A0A7X0XM91"/>
<comment type="caution">
    <text evidence="5">The sequence shown here is derived from an EMBL/GenBank/DDBJ whole genome shotgun (WGS) entry which is preliminary data.</text>
</comment>
<dbReference type="InterPro" id="IPR013783">
    <property type="entry name" value="Ig-like_fold"/>
</dbReference>
<dbReference type="Proteomes" id="UP000541955">
    <property type="component" value="Unassembled WGS sequence"/>
</dbReference>
<gene>
    <name evidence="5" type="ORF">HB902_16100</name>
</gene>
<evidence type="ECO:0000256" key="3">
    <source>
        <dbReference type="SAM" id="SignalP"/>
    </source>
</evidence>
<evidence type="ECO:0000313" key="6">
    <source>
        <dbReference type="Proteomes" id="UP000541955"/>
    </source>
</evidence>
<feature type="domain" description="Pesticidal crystal protein Cry22Aa Ig-like" evidence="4">
    <location>
        <begin position="271"/>
        <end position="331"/>
    </location>
</feature>
<feature type="domain" description="Pesticidal crystal protein Cry22Aa Ig-like" evidence="4">
    <location>
        <begin position="348"/>
        <end position="416"/>
    </location>
</feature>
<dbReference type="RefSeq" id="WP_185430483.1">
    <property type="nucleotide sequence ID" value="NZ_JAARRW010000010.1"/>
</dbReference>
<dbReference type="Pfam" id="PF16403">
    <property type="entry name" value="Bact_surface_Ig-like"/>
    <property type="match status" value="4"/>
</dbReference>
<evidence type="ECO:0000256" key="1">
    <source>
        <dbReference type="SAM" id="Coils"/>
    </source>
</evidence>
<evidence type="ECO:0000256" key="2">
    <source>
        <dbReference type="SAM" id="MobiDB-lite"/>
    </source>
</evidence>
<feature type="domain" description="Pesticidal crystal protein Cry22Aa Ig-like" evidence="4">
    <location>
        <begin position="194"/>
        <end position="261"/>
    </location>
</feature>
<keyword evidence="1" id="KW-0175">Coiled coil</keyword>
<accession>A0A7X0XM91</accession>
<feature type="signal peptide" evidence="3">
    <location>
        <begin position="1"/>
        <end position="22"/>
    </location>
</feature>
<feature type="coiled-coil region" evidence="1">
    <location>
        <begin position="35"/>
        <end position="62"/>
    </location>
</feature>
<name>A0A7X0XM91_9LIST</name>
<protein>
    <submittedName>
        <fullName evidence="5">DUF5011 domain-containing protein</fullName>
    </submittedName>
</protein>
<feature type="region of interest" description="Disordered" evidence="2">
    <location>
        <begin position="160"/>
        <end position="184"/>
    </location>
</feature>
<sequence length="503" mass="54223">MNLKKKIVIASLTLLVVGGGTAGIVAVSLQQDAPAQQAERKVKQVAEERDKTKRQKVTEKEERKVKDVLGNIIQQQDKKSERLATVLDPSQGNRATVVNARDVALKAIAVLPDKAKPVIILPTPADKETPVIVIPSKNDKPIISPEVTLPVIPEKPVIPPVVPPKEENTDDENEETPVNPKPEPVNTAPQIVAENQQIHVGDRFNAYQYASATDAEDGDLSGAIEVIQNNVNPDREGTYHVTYKVTDSKGAFATVTITVYVMNDAPVIYAADLQLSIGEVFDPMKGVTATDTEDGDVTSRVVVTENTVDTERPGTYRVTYMVQDSHGKAGEPVTIQVNVINDLPILNATDLTLTQGDVFDPLQGVTATDKQDGELTSKIEVIANNVDTNVPGRYEVTYRVTDAHGGFTEKTIAVTVKGLNESPQIQLDVEVITVQVGEAPDWLAYATASDAEDGDITALIQVDASAVDLESPGDYMVVYQVTDSEGVTTSKHVPVKVLANDVE</sequence>
<feature type="chain" id="PRO_5038598700" evidence="3">
    <location>
        <begin position="23"/>
        <end position="503"/>
    </location>
</feature>
<proteinExistence type="predicted"/>
<dbReference type="Gene3D" id="2.60.40.10">
    <property type="entry name" value="Immunoglobulins"/>
    <property type="match status" value="4"/>
</dbReference>
<evidence type="ECO:0000259" key="4">
    <source>
        <dbReference type="Pfam" id="PF16403"/>
    </source>
</evidence>
<dbReference type="EMBL" id="JAARRW010000010">
    <property type="protein sequence ID" value="MBC1563597.1"/>
    <property type="molecule type" value="Genomic_DNA"/>
</dbReference>
<organism evidence="5 6">
    <name type="scientific">Listeria booriae</name>
    <dbReference type="NCBI Taxonomy" id="1552123"/>
    <lineage>
        <taxon>Bacteria</taxon>
        <taxon>Bacillati</taxon>
        <taxon>Bacillota</taxon>
        <taxon>Bacilli</taxon>
        <taxon>Bacillales</taxon>
        <taxon>Listeriaceae</taxon>
        <taxon>Listeria</taxon>
    </lineage>
</organism>
<dbReference type="InterPro" id="IPR032179">
    <property type="entry name" value="Cry22Aa_Ig-like"/>
</dbReference>
<reference evidence="5 6" key="1">
    <citation type="submission" date="2020-03" db="EMBL/GenBank/DDBJ databases">
        <title>Soil Listeria distribution.</title>
        <authorList>
            <person name="Liao J."/>
            <person name="Wiedmann M."/>
        </authorList>
    </citation>
    <scope>NUCLEOTIDE SEQUENCE [LARGE SCALE GENOMIC DNA]</scope>
    <source>
        <strain evidence="5 6">FSL L7-1387</strain>
    </source>
</reference>